<keyword evidence="3" id="KW-1185">Reference proteome</keyword>
<dbReference type="EMBL" id="JAACFV010000013">
    <property type="protein sequence ID" value="KAF7512271.1"/>
    <property type="molecule type" value="Genomic_DNA"/>
</dbReference>
<proteinExistence type="predicted"/>
<comment type="caution">
    <text evidence="2">The sequence shown here is derived from an EMBL/GenBank/DDBJ whole genome shotgun (WGS) entry which is preliminary data.</text>
</comment>
<evidence type="ECO:0000256" key="1">
    <source>
        <dbReference type="SAM" id="MobiDB-lite"/>
    </source>
</evidence>
<evidence type="ECO:0000313" key="3">
    <source>
        <dbReference type="Proteomes" id="UP000606974"/>
    </source>
</evidence>
<dbReference type="OrthoDB" id="10574524at2759"/>
<evidence type="ECO:0000313" key="2">
    <source>
        <dbReference type="EMBL" id="KAF7512271.1"/>
    </source>
</evidence>
<feature type="compositionally biased region" description="Polar residues" evidence="1">
    <location>
        <begin position="1"/>
        <end position="10"/>
    </location>
</feature>
<sequence>MSASRNSASTYEALMARPGGHRHGVSESGKIQDDDRSLDACFESESELATGTSEESQDDGWDEIEAGP</sequence>
<dbReference type="AlphaFoldDB" id="A0A8H7ASK4"/>
<gene>
    <name evidence="2" type="ORF">GJ744_001839</name>
</gene>
<reference evidence="2" key="1">
    <citation type="submission" date="2020-02" db="EMBL/GenBank/DDBJ databases">
        <authorList>
            <person name="Palmer J.M."/>
        </authorList>
    </citation>
    <scope>NUCLEOTIDE SEQUENCE</scope>
    <source>
        <strain evidence="2">EPUS1.4</strain>
        <tissue evidence="2">Thallus</tissue>
    </source>
</reference>
<feature type="region of interest" description="Disordered" evidence="1">
    <location>
        <begin position="1"/>
        <end position="68"/>
    </location>
</feature>
<feature type="compositionally biased region" description="Acidic residues" evidence="1">
    <location>
        <begin position="55"/>
        <end position="68"/>
    </location>
</feature>
<organism evidence="2 3">
    <name type="scientific">Endocarpon pusillum</name>
    <dbReference type="NCBI Taxonomy" id="364733"/>
    <lineage>
        <taxon>Eukaryota</taxon>
        <taxon>Fungi</taxon>
        <taxon>Dikarya</taxon>
        <taxon>Ascomycota</taxon>
        <taxon>Pezizomycotina</taxon>
        <taxon>Eurotiomycetes</taxon>
        <taxon>Chaetothyriomycetidae</taxon>
        <taxon>Verrucariales</taxon>
        <taxon>Verrucariaceae</taxon>
        <taxon>Endocarpon</taxon>
    </lineage>
</organism>
<dbReference type="Proteomes" id="UP000606974">
    <property type="component" value="Unassembled WGS sequence"/>
</dbReference>
<name>A0A8H7ASK4_9EURO</name>
<accession>A0A8H7ASK4</accession>
<protein>
    <submittedName>
        <fullName evidence="2">Uncharacterized protein</fullName>
    </submittedName>
</protein>